<dbReference type="AlphaFoldDB" id="A0A0X1T756"/>
<organism evidence="1 2">
    <name type="scientific">Pseudomonas agarici</name>
    <dbReference type="NCBI Taxonomy" id="46677"/>
    <lineage>
        <taxon>Bacteria</taxon>
        <taxon>Pseudomonadati</taxon>
        <taxon>Pseudomonadota</taxon>
        <taxon>Gammaproteobacteria</taxon>
        <taxon>Pseudomonadales</taxon>
        <taxon>Pseudomonadaceae</taxon>
        <taxon>Pseudomonas</taxon>
    </lineage>
</organism>
<keyword evidence="2" id="KW-1185">Reference proteome</keyword>
<dbReference type="Proteomes" id="UP000063229">
    <property type="component" value="Chromosome"/>
</dbReference>
<evidence type="ECO:0000313" key="2">
    <source>
        <dbReference type="Proteomes" id="UP000063229"/>
    </source>
</evidence>
<dbReference type="KEGG" id="pagb:AWM79_22725"/>
<reference evidence="2" key="1">
    <citation type="submission" date="2016-01" db="EMBL/GenBank/DDBJ databases">
        <authorList>
            <person name="Storey N.H."/>
            <person name="Neuman B.W."/>
        </authorList>
    </citation>
    <scope>NUCLEOTIDE SEQUENCE [LARGE SCALE GENOMIC DNA]</scope>
    <source>
        <strain evidence="2">NCPPB 2472</strain>
    </source>
</reference>
<accession>A0A0X1T756</accession>
<name>A0A0X1T756_PSEAA</name>
<dbReference type="EMBL" id="CP014135">
    <property type="protein sequence ID" value="AMB87938.1"/>
    <property type="molecule type" value="Genomic_DNA"/>
</dbReference>
<sequence length="65" mass="6759">MEIRSSTLKKILASTEALRQILVVQVAKVDAAGVVAVVVVVGVTAVAEEVEVQGATRLPAMTDIN</sequence>
<evidence type="ECO:0000313" key="1">
    <source>
        <dbReference type="EMBL" id="AMB87938.1"/>
    </source>
</evidence>
<protein>
    <submittedName>
        <fullName evidence="1">Uncharacterized protein</fullName>
    </submittedName>
</protein>
<gene>
    <name evidence="1" type="ORF">AWM79_22725</name>
</gene>
<proteinExistence type="predicted"/>